<dbReference type="GO" id="GO:0016747">
    <property type="term" value="F:acyltransferase activity, transferring groups other than amino-acyl groups"/>
    <property type="evidence" value="ECO:0007669"/>
    <property type="project" value="InterPro"/>
</dbReference>
<keyword evidence="2" id="KW-0808">Transferase</keyword>
<dbReference type="KEGG" id="mme:Marme_3175"/>
<dbReference type="SUPFAM" id="SSF55729">
    <property type="entry name" value="Acyl-CoA N-acyltransferases (Nat)"/>
    <property type="match status" value="1"/>
</dbReference>
<dbReference type="OrthoDB" id="5419426at2"/>
<dbReference type="HOGENOM" id="CLU_013985_11_0_6"/>
<proteinExistence type="predicted"/>
<feature type="domain" description="N-acetyltransferase" evidence="1">
    <location>
        <begin position="3"/>
        <end position="155"/>
    </location>
</feature>
<dbReference type="Gene3D" id="3.40.630.30">
    <property type="match status" value="1"/>
</dbReference>
<evidence type="ECO:0000313" key="3">
    <source>
        <dbReference type="Proteomes" id="UP000001062"/>
    </source>
</evidence>
<dbReference type="CDD" id="cd04301">
    <property type="entry name" value="NAT_SF"/>
    <property type="match status" value="1"/>
</dbReference>
<dbReference type="InterPro" id="IPR000182">
    <property type="entry name" value="GNAT_dom"/>
</dbReference>
<dbReference type="RefSeq" id="WP_013662294.1">
    <property type="nucleotide sequence ID" value="NC_015276.1"/>
</dbReference>
<dbReference type="Pfam" id="PF13508">
    <property type="entry name" value="Acetyltransf_7"/>
    <property type="match status" value="1"/>
</dbReference>
<dbReference type="STRING" id="717774.Marme_3175"/>
<dbReference type="InterPro" id="IPR016181">
    <property type="entry name" value="Acyl_CoA_acyltransferase"/>
</dbReference>
<name>F2K303_MARM1</name>
<dbReference type="PANTHER" id="PTHR43305">
    <property type="entry name" value="FAMILY N-ACETYLTRANSFERASE, PUTATIVE (AFU_ORTHOLOGUE AFUA_2G01380)-RELATED"/>
    <property type="match status" value="1"/>
</dbReference>
<keyword evidence="3" id="KW-1185">Reference proteome</keyword>
<protein>
    <submittedName>
        <fullName evidence="2">GCN5-related N-acetyltransferase</fullName>
    </submittedName>
</protein>
<dbReference type="AlphaFoldDB" id="F2K303"/>
<dbReference type="PATRIC" id="fig|717774.3.peg.3268"/>
<evidence type="ECO:0000259" key="1">
    <source>
        <dbReference type="PROSITE" id="PS51186"/>
    </source>
</evidence>
<dbReference type="InterPro" id="IPR052777">
    <property type="entry name" value="Acetyltransferase_Enz"/>
</dbReference>
<organism evidence="2 3">
    <name type="scientific">Marinomonas mediterranea (strain ATCC 700492 / JCM 21426 / NBRC 103028 / MMB-1)</name>
    <dbReference type="NCBI Taxonomy" id="717774"/>
    <lineage>
        <taxon>Bacteria</taxon>
        <taxon>Pseudomonadati</taxon>
        <taxon>Pseudomonadota</taxon>
        <taxon>Gammaproteobacteria</taxon>
        <taxon>Oceanospirillales</taxon>
        <taxon>Oceanospirillaceae</taxon>
        <taxon>Marinomonas</taxon>
    </lineage>
</organism>
<dbReference type="Proteomes" id="UP000001062">
    <property type="component" value="Chromosome"/>
</dbReference>
<accession>F2K303</accession>
<dbReference type="PROSITE" id="PS51186">
    <property type="entry name" value="GNAT"/>
    <property type="match status" value="1"/>
</dbReference>
<dbReference type="PANTHER" id="PTHR43305:SF1">
    <property type="entry name" value="FAMILY N-ACETYLTRANSFERASE, PUTATIVE (AFU_ORTHOLOGUE AFUA_2G01380)-RELATED"/>
    <property type="match status" value="1"/>
</dbReference>
<reference evidence="2 3" key="1">
    <citation type="journal article" date="2012" name="Stand. Genomic Sci.">
        <title>Complete genome sequence of the melanogenic marine bacterium Marinomonas mediterranea type strain (MMB-1(T)).</title>
        <authorList>
            <person name="Lucas-Elio P."/>
            <person name="Goodwin L."/>
            <person name="Woyke T."/>
            <person name="Pitluck S."/>
            <person name="Nolan M."/>
            <person name="Kyrpides N.C."/>
            <person name="Detter J.C."/>
            <person name="Copeland A."/>
            <person name="Teshima H."/>
            <person name="Bruce D."/>
            <person name="Detter C."/>
            <person name="Tapia R."/>
            <person name="Han S."/>
            <person name="Land M.L."/>
            <person name="Ivanova N."/>
            <person name="Mikhailova N."/>
            <person name="Johnston A.W."/>
            <person name="Sanchez-Amat A."/>
        </authorList>
    </citation>
    <scope>NUCLEOTIDE SEQUENCE [LARGE SCALE GENOMIC DNA]</scope>
    <source>
        <strain evidence="3">ATCC 700492 / JCM 21426 / NBRC 103028 / MMB-1</strain>
    </source>
</reference>
<evidence type="ECO:0000313" key="2">
    <source>
        <dbReference type="EMBL" id="ADZ92392.1"/>
    </source>
</evidence>
<gene>
    <name evidence="2" type="ordered locus">Marme_3175</name>
</gene>
<dbReference type="eggNOG" id="COG0456">
    <property type="taxonomic scope" value="Bacteria"/>
</dbReference>
<dbReference type="EMBL" id="CP002583">
    <property type="protein sequence ID" value="ADZ92392.1"/>
    <property type="molecule type" value="Genomic_DNA"/>
</dbReference>
<sequence length="166" mass="18589">MYKVERAIFPSDLNDVLELYQEYVGSTSADLAFQGNEEEFSHLPDKYSSNESKIFLAKVNGNSVGCAAFRRVDDATCEMKRVYVRPSARGSKLGAKLVEQVLLEAIKSGYKKICLDVLPEFKTASTLYKSYGFVPHPPVTNNPVPGTEFMGLDLECYRQTLERGSR</sequence>